<dbReference type="KEGG" id="aten:116297825"/>
<proteinExistence type="predicted"/>
<keyword evidence="7" id="KW-1185">Reference proteome</keyword>
<dbReference type="InterPro" id="IPR050358">
    <property type="entry name" value="RSE1/DDB1/CFT1"/>
</dbReference>
<evidence type="ECO:0000256" key="2">
    <source>
        <dbReference type="ARBA" id="ARBA00023242"/>
    </source>
</evidence>
<feature type="region of interest" description="Disordered" evidence="3">
    <location>
        <begin position="685"/>
        <end position="706"/>
    </location>
</feature>
<evidence type="ECO:0000259" key="5">
    <source>
        <dbReference type="Pfam" id="PF10433"/>
    </source>
</evidence>
<evidence type="ECO:0000259" key="4">
    <source>
        <dbReference type="Pfam" id="PF03178"/>
    </source>
</evidence>
<dbReference type="InterPro" id="IPR004871">
    <property type="entry name" value="RSE1/DDB1/CPSF1_C"/>
</dbReference>
<evidence type="ECO:0000256" key="3">
    <source>
        <dbReference type="SAM" id="MobiDB-lite"/>
    </source>
</evidence>
<dbReference type="FunFam" id="2.130.10.10:FF:000118">
    <property type="entry name" value="Cleavage and polyadenylation specificity factor subunit 1"/>
    <property type="match status" value="1"/>
</dbReference>
<dbReference type="PANTHER" id="PTHR10644">
    <property type="entry name" value="DNA REPAIR/RNA PROCESSING CPSF FAMILY"/>
    <property type="match status" value="1"/>
</dbReference>
<feature type="domain" description="RSE1/DDB1/CPSF1 first beta-propeller" evidence="5">
    <location>
        <begin position="15"/>
        <end position="402"/>
    </location>
</feature>
<dbReference type="OrthoDB" id="6109at2759"/>
<dbReference type="Pfam" id="PF23726">
    <property type="entry name" value="Beta-prop_RSE1_2nd"/>
    <property type="match status" value="1"/>
</dbReference>
<dbReference type="RefSeq" id="XP_031561989.1">
    <property type="nucleotide sequence ID" value="XM_031706129.1"/>
</dbReference>
<dbReference type="Gene3D" id="2.130.10.10">
    <property type="entry name" value="YVTN repeat-like/Quinoprotein amine dehydrogenase"/>
    <property type="match status" value="2"/>
</dbReference>
<sequence length="1405" mass="157577">MYALYKQTHPPSGVELCVYCNFYSSQESNLVVVGTTQLRIYKLYYQNEKSSTDEKTSDAAPKKKKLELVGQYSVFGNIETLQAVRLAGNSRDSLLLSFKAAKLSIIEYDPTTHDIKTRSLHFFEDEKIKTNSIVQDRPPIVRIDPERRCAVMLIYGTHLVVLPFRQEGGLEEHDLDSGVSGSGRSPVLPSYIINTKELDEKTCNIVDLQFLHGYYEPTLLILYEPIKTWAGRLAMRRDTCALVAISLNMSEKVHPVIWQLGSLPFDCYSVLAVPKPISGVLVFTTNSLLYLNQSVPPYGVSLNSIAESSTSFPLKPQESVTITLENAHAIFISNDKFVVSLKGGEIYVVTLVADGIRSVRSFNFDKAAASVLTSCICECGDGYLFLGSRLGNSLLVKYTEKPQDLGDLFSPGVDPPNAKRRRMDSDFTYAIDDIDEVEVYGHHEEAGVELTSYTFEVCDSLLNIGPCTCLDMGEPGFLSEEFSESLDPDVELVSCSGYGKNGALTVLQRTVRPQVVTTFELPGCTDMWTVLSQNKEEPTLEDSKYHSFLILSRQDSSMVLKTEQEIMELDNSGFTTQHPTIFAGNLGNGRYILQITPLGIRLLEGVNQVQHIPMDSGLSSIIWCSIADPYVILMTADGSVVFLKFVIDANGPSLTVSRPPVSQGSKVCTCCIYKDVSGLLKTEKAGAPEASVPSPQPQPQPELRPVQKTSLDLDEEDEMLYGDSSAIFNTEPEEPSKPEKKGEPKVEVKDEPVKPTYWCVLCRQNGVLEIYTLPDFKLVFYVKNFNMAPKVLVDSKDPGQGAGNISSVRDEESIGIKEILLTGLGYKKQRVTLVALVDQDLLIYEAFYFTEKAVGGHLNLRFRRVQHSILIREKKVKTSKNKADEEQAKTKVASLRVFEDISSYAGIFVCGSFPHWIFVTNRGALRCHPMSIDGPVTCFAAFHNVNCPKGFLYFNTKGELRISVLPTHLSYDSPWPVRKVPLRCTPHMVSYNRESKTYAIVTSEQEPCKHIPRVTPEDKEFIDTNRDSRFIYPMMDKFTIQLMSPLSWEIIPNTRHDLEEWEHVAAMKNLMLHSQETHTGRKGFICVGTTMLYGEEFASRGRILIFDIIEVVPEPGQPLTKNKFKLLYDKEQKGPVTALNQVNGYLVSGIGQKIYIWNFENNDLIGMAFIDTQLYIHSLVTIRNFVLAADLVKSITLLRLQTETKTLAFVSKDPHNLEVYGTEFFIDGTQLGFLASDADQNLILFTYQPEAIESAGGQRLLQRADINIGSHVTSMFRIRAKSGEKLGGEKAKDLRQLTYFGTLDGGLGFLLPMTEKTYRRLHMLQTKLVDCIPHLAGLNPKAFRMLQSKRHSLSNPHRNVLDWELLSKFIHLSLMERQEVAKKIGTTPSQILDDMMDVERACDRF</sequence>
<reference evidence="8 9" key="1">
    <citation type="submission" date="2025-04" db="UniProtKB">
        <authorList>
            <consortium name="RefSeq"/>
        </authorList>
    </citation>
    <scope>IDENTIFICATION</scope>
    <source>
        <tissue evidence="8 9">Tentacle</tissue>
    </source>
</reference>
<dbReference type="InterPro" id="IPR058543">
    <property type="entry name" value="Beta-prop_RSE1/DDB1/CPSF1_2nd"/>
</dbReference>
<dbReference type="GeneID" id="116297825"/>
<organism evidence="7 9">
    <name type="scientific">Actinia tenebrosa</name>
    <name type="common">Australian red waratah sea anemone</name>
    <dbReference type="NCBI Taxonomy" id="6105"/>
    <lineage>
        <taxon>Eukaryota</taxon>
        <taxon>Metazoa</taxon>
        <taxon>Cnidaria</taxon>
        <taxon>Anthozoa</taxon>
        <taxon>Hexacorallia</taxon>
        <taxon>Actiniaria</taxon>
        <taxon>Actiniidae</taxon>
        <taxon>Actinia</taxon>
    </lineage>
</organism>
<dbReference type="GO" id="GO:0005634">
    <property type="term" value="C:nucleus"/>
    <property type="evidence" value="ECO:0007669"/>
    <property type="project" value="UniProtKB-SubCell"/>
</dbReference>
<protein>
    <submittedName>
        <fullName evidence="8">Cleavage and polyadenylation specificity factor subunit 1-like isoform X1</fullName>
    </submittedName>
    <submittedName>
        <fullName evidence="9">Cleavage and polyadenylation specificity factor subunit 1-like isoform X2</fullName>
    </submittedName>
</protein>
<comment type="subcellular location">
    <subcellularLocation>
        <location evidence="1">Nucleus</location>
    </subcellularLocation>
</comment>
<evidence type="ECO:0000256" key="1">
    <source>
        <dbReference type="ARBA" id="ARBA00004123"/>
    </source>
</evidence>
<dbReference type="Pfam" id="PF10433">
    <property type="entry name" value="Beta-prop_RSE1_1st"/>
    <property type="match status" value="1"/>
</dbReference>
<feature type="region of interest" description="Disordered" evidence="3">
    <location>
        <begin position="724"/>
        <end position="748"/>
    </location>
</feature>
<evidence type="ECO:0000313" key="8">
    <source>
        <dbReference type="RefSeq" id="XP_031561989.1"/>
    </source>
</evidence>
<name>A0A6P8IB55_ACTTE</name>
<accession>A0A6P8IB55</accession>
<dbReference type="Gene3D" id="1.10.150.910">
    <property type="match status" value="1"/>
</dbReference>
<evidence type="ECO:0000313" key="9">
    <source>
        <dbReference type="RefSeq" id="XP_031561990.1"/>
    </source>
</evidence>
<dbReference type="RefSeq" id="XP_031561990.1">
    <property type="nucleotide sequence ID" value="XM_031706130.1"/>
</dbReference>
<feature type="domain" description="RSE1/DDB1/CPSF1 C-terminal" evidence="4">
    <location>
        <begin position="1037"/>
        <end position="1370"/>
    </location>
</feature>
<gene>
    <name evidence="8 9" type="primary">LOC116297825</name>
</gene>
<dbReference type="FunFam" id="2.130.10.10:FF:000100">
    <property type="entry name" value="Cleavage and polyadenylation specificity factor subunit 1"/>
    <property type="match status" value="1"/>
</dbReference>
<evidence type="ECO:0000259" key="6">
    <source>
        <dbReference type="Pfam" id="PF23726"/>
    </source>
</evidence>
<feature type="domain" description="RSE1/DDB1/CPSF1 second beta-propeller" evidence="6">
    <location>
        <begin position="513"/>
        <end position="964"/>
    </location>
</feature>
<dbReference type="Proteomes" id="UP000515163">
    <property type="component" value="Unplaced"/>
</dbReference>
<dbReference type="InterPro" id="IPR015943">
    <property type="entry name" value="WD40/YVTN_repeat-like_dom_sf"/>
</dbReference>
<dbReference type="GO" id="GO:0003676">
    <property type="term" value="F:nucleic acid binding"/>
    <property type="evidence" value="ECO:0007669"/>
    <property type="project" value="InterPro"/>
</dbReference>
<dbReference type="InterPro" id="IPR018846">
    <property type="entry name" value="Beta-prop_RSE1/DDB1/CPSF1_1st"/>
</dbReference>
<evidence type="ECO:0000313" key="7">
    <source>
        <dbReference type="Proteomes" id="UP000515163"/>
    </source>
</evidence>
<dbReference type="Pfam" id="PF03178">
    <property type="entry name" value="CPSF_A"/>
    <property type="match status" value="1"/>
</dbReference>
<feature type="compositionally biased region" description="Basic and acidic residues" evidence="3">
    <location>
        <begin position="734"/>
        <end position="748"/>
    </location>
</feature>
<keyword evidence="2" id="KW-0539">Nucleus</keyword>